<keyword evidence="12" id="KW-1185">Reference proteome</keyword>
<evidence type="ECO:0000256" key="2">
    <source>
        <dbReference type="ARBA" id="ARBA00001946"/>
    </source>
</evidence>
<dbReference type="InterPro" id="IPR051547">
    <property type="entry name" value="TDP2-like"/>
</dbReference>
<dbReference type="InterPro" id="IPR005135">
    <property type="entry name" value="Endo/exonuclease/phosphatase"/>
</dbReference>
<dbReference type="PANTHER" id="PTHR15822">
    <property type="entry name" value="TRAF AND TNF RECEPTOR-ASSOCIATED PROTEIN"/>
    <property type="match status" value="1"/>
</dbReference>
<feature type="transmembrane region" description="Helical" evidence="9">
    <location>
        <begin position="7"/>
        <end position="27"/>
    </location>
</feature>
<dbReference type="OrthoDB" id="635146at2"/>
<name>A0A4S4NLM2_9BACT</name>
<dbReference type="Proteomes" id="UP000308528">
    <property type="component" value="Unassembled WGS sequence"/>
</dbReference>
<organism evidence="11 12">
    <name type="scientific">Neolewinella litorea</name>
    <dbReference type="NCBI Taxonomy" id="2562452"/>
    <lineage>
        <taxon>Bacteria</taxon>
        <taxon>Pseudomonadati</taxon>
        <taxon>Bacteroidota</taxon>
        <taxon>Saprospiria</taxon>
        <taxon>Saprospirales</taxon>
        <taxon>Lewinellaceae</taxon>
        <taxon>Neolewinella</taxon>
    </lineage>
</organism>
<evidence type="ECO:0000313" key="12">
    <source>
        <dbReference type="Proteomes" id="UP000308528"/>
    </source>
</evidence>
<evidence type="ECO:0000256" key="5">
    <source>
        <dbReference type="ARBA" id="ARBA00022763"/>
    </source>
</evidence>
<comment type="cofactor">
    <cofactor evidence="2">
        <name>Mg(2+)</name>
        <dbReference type="ChEBI" id="CHEBI:18420"/>
    </cofactor>
</comment>
<evidence type="ECO:0000256" key="7">
    <source>
        <dbReference type="ARBA" id="ARBA00022842"/>
    </source>
</evidence>
<reference evidence="11 12" key="1">
    <citation type="submission" date="2019-04" db="EMBL/GenBank/DDBJ databases">
        <title>Lewinella litorea sp. nov., isolated from a marine sand.</title>
        <authorList>
            <person name="Yoon J.-H."/>
        </authorList>
    </citation>
    <scope>NUCLEOTIDE SEQUENCE [LARGE SCALE GENOMIC DNA]</scope>
    <source>
        <strain evidence="11 12">HSMS-39</strain>
    </source>
</reference>
<dbReference type="EMBL" id="SRSF01000003">
    <property type="protein sequence ID" value="THH39787.1"/>
    <property type="molecule type" value="Genomic_DNA"/>
</dbReference>
<gene>
    <name evidence="11" type="ORF">E4021_09235</name>
</gene>
<dbReference type="SUPFAM" id="SSF56219">
    <property type="entry name" value="DNase I-like"/>
    <property type="match status" value="1"/>
</dbReference>
<dbReference type="GO" id="GO:0046872">
    <property type="term" value="F:metal ion binding"/>
    <property type="evidence" value="ECO:0007669"/>
    <property type="project" value="UniProtKB-KW"/>
</dbReference>
<dbReference type="InterPro" id="IPR036691">
    <property type="entry name" value="Endo/exonu/phosph_ase_sf"/>
</dbReference>
<keyword evidence="9" id="KW-0812">Transmembrane</keyword>
<keyword evidence="8" id="KW-0234">DNA repair</keyword>
<evidence type="ECO:0000256" key="3">
    <source>
        <dbReference type="ARBA" id="ARBA00022722"/>
    </source>
</evidence>
<dbReference type="Pfam" id="PF03372">
    <property type="entry name" value="Exo_endo_phos"/>
    <property type="match status" value="1"/>
</dbReference>
<dbReference type="GO" id="GO:0016787">
    <property type="term" value="F:hydrolase activity"/>
    <property type="evidence" value="ECO:0007669"/>
    <property type="project" value="UniProtKB-KW"/>
</dbReference>
<keyword evidence="5" id="KW-0227">DNA damage</keyword>
<feature type="transmembrane region" description="Helical" evidence="9">
    <location>
        <begin position="63"/>
        <end position="80"/>
    </location>
</feature>
<dbReference type="PANTHER" id="PTHR15822:SF4">
    <property type="entry name" value="TYROSYL-DNA PHOSPHODIESTERASE 2"/>
    <property type="match status" value="1"/>
</dbReference>
<evidence type="ECO:0000313" key="11">
    <source>
        <dbReference type="EMBL" id="THH39787.1"/>
    </source>
</evidence>
<sequence length="355" mass="39581">MTGVRWLVSLIGNLLALTAAFGLLARYVPPQVFWPPAIVALLLPGLLVLTALYALLALFWRRWLSALLPLAVILFAVPVLDQLFAWPGEEEAAPGGPTVTLVTGNQRLFRSYDAHDVDPDRVSRVFQDYGADVVLLQEVRPPKNRLSFIPSIQTAEQLRERHQKEGTLIATYGADLEPVTASFSEPNEYNGYIVTDVQTEIGTLRVINAHLESNQISGMADNMQEDGSYRNRLETFGRMLTGYGRTSRLRAQQAEQIRTAVETSPHPVVLGGDFNDVPSSYTYNQILSPRLRDAWVSRGRGLGATFTGPLPGLRIDYFMVDTSLRVEHIERLSPNWSDHRPLRMVIGKRAETTGE</sequence>
<keyword evidence="9" id="KW-0472">Membrane</keyword>
<dbReference type="Gene3D" id="3.60.10.10">
    <property type="entry name" value="Endonuclease/exonuclease/phosphatase"/>
    <property type="match status" value="1"/>
</dbReference>
<keyword evidence="3" id="KW-0540">Nuclease</keyword>
<evidence type="ECO:0000256" key="9">
    <source>
        <dbReference type="SAM" id="Phobius"/>
    </source>
</evidence>
<protein>
    <recommendedName>
        <fullName evidence="10">Endonuclease/exonuclease/phosphatase domain-containing protein</fullName>
    </recommendedName>
</protein>
<comment type="cofactor">
    <cofactor evidence="1">
        <name>Mn(2+)</name>
        <dbReference type="ChEBI" id="CHEBI:29035"/>
    </cofactor>
</comment>
<dbReference type="GO" id="GO:0004518">
    <property type="term" value="F:nuclease activity"/>
    <property type="evidence" value="ECO:0007669"/>
    <property type="project" value="UniProtKB-KW"/>
</dbReference>
<comment type="caution">
    <text evidence="11">The sequence shown here is derived from an EMBL/GenBank/DDBJ whole genome shotgun (WGS) entry which is preliminary data.</text>
</comment>
<evidence type="ECO:0000256" key="8">
    <source>
        <dbReference type="ARBA" id="ARBA00023204"/>
    </source>
</evidence>
<evidence type="ECO:0000256" key="6">
    <source>
        <dbReference type="ARBA" id="ARBA00022801"/>
    </source>
</evidence>
<keyword evidence="9" id="KW-1133">Transmembrane helix</keyword>
<feature type="transmembrane region" description="Helical" evidence="9">
    <location>
        <begin position="33"/>
        <end position="56"/>
    </location>
</feature>
<evidence type="ECO:0000256" key="1">
    <source>
        <dbReference type="ARBA" id="ARBA00001936"/>
    </source>
</evidence>
<evidence type="ECO:0000256" key="4">
    <source>
        <dbReference type="ARBA" id="ARBA00022723"/>
    </source>
</evidence>
<evidence type="ECO:0000259" key="10">
    <source>
        <dbReference type="Pfam" id="PF03372"/>
    </source>
</evidence>
<keyword evidence="6" id="KW-0378">Hydrolase</keyword>
<feature type="domain" description="Endonuclease/exonuclease/phosphatase" evidence="10">
    <location>
        <begin position="119"/>
        <end position="339"/>
    </location>
</feature>
<proteinExistence type="predicted"/>
<keyword evidence="7" id="KW-0460">Magnesium</keyword>
<dbReference type="AlphaFoldDB" id="A0A4S4NLM2"/>
<keyword evidence="4" id="KW-0479">Metal-binding</keyword>
<dbReference type="GO" id="GO:0006281">
    <property type="term" value="P:DNA repair"/>
    <property type="evidence" value="ECO:0007669"/>
    <property type="project" value="UniProtKB-KW"/>
</dbReference>
<accession>A0A4S4NLM2</accession>